<evidence type="ECO:0000256" key="1">
    <source>
        <dbReference type="SAM" id="MobiDB-lite"/>
    </source>
</evidence>
<reference evidence="3" key="1">
    <citation type="journal article" date="2019" name="Int. J. Syst. Evol. Microbiol.">
        <title>The Global Catalogue of Microorganisms (GCM) 10K type strain sequencing project: providing services to taxonomists for standard genome sequencing and annotation.</title>
        <authorList>
            <consortium name="The Broad Institute Genomics Platform"/>
            <consortium name="The Broad Institute Genome Sequencing Center for Infectious Disease"/>
            <person name="Wu L."/>
            <person name="Ma J."/>
        </authorList>
    </citation>
    <scope>NUCLEOTIDE SEQUENCE [LARGE SCALE GENOMIC DNA]</scope>
    <source>
        <strain evidence="3">JCM 16924</strain>
    </source>
</reference>
<name>A0ABP7R2P6_9ACTN</name>
<feature type="region of interest" description="Disordered" evidence="1">
    <location>
        <begin position="87"/>
        <end position="131"/>
    </location>
</feature>
<dbReference type="Proteomes" id="UP001500456">
    <property type="component" value="Unassembled WGS sequence"/>
</dbReference>
<keyword evidence="3" id="KW-1185">Reference proteome</keyword>
<sequence>MLGEYAKVSRTSADYVKPMPASIGALAVGRHVFDITNGWEDKPPAGEHIVVVSHRPRPEGWHPEAPFHSVGDVTRAIAKAKELAGDRTVGVAAGGPAHGDPGRRRTAPALPGPPPTPTTERQPHSSTPVRMNHAKELATQIRTGVALCRGNDL</sequence>
<organism evidence="2 3">
    <name type="scientific">Streptomyces plumbiresistens</name>
    <dbReference type="NCBI Taxonomy" id="511811"/>
    <lineage>
        <taxon>Bacteria</taxon>
        <taxon>Bacillati</taxon>
        <taxon>Actinomycetota</taxon>
        <taxon>Actinomycetes</taxon>
        <taxon>Kitasatosporales</taxon>
        <taxon>Streptomycetaceae</taxon>
        <taxon>Streptomyces</taxon>
    </lineage>
</organism>
<comment type="caution">
    <text evidence="2">The sequence shown here is derived from an EMBL/GenBank/DDBJ whole genome shotgun (WGS) entry which is preliminary data.</text>
</comment>
<accession>A0ABP7R2P6</accession>
<dbReference type="Gene3D" id="3.40.430.10">
    <property type="entry name" value="Dihydrofolate Reductase, subunit A"/>
    <property type="match status" value="1"/>
</dbReference>
<proteinExistence type="predicted"/>
<gene>
    <name evidence="2" type="ORF">GCM10022232_27270</name>
</gene>
<evidence type="ECO:0000313" key="3">
    <source>
        <dbReference type="Proteomes" id="UP001500456"/>
    </source>
</evidence>
<evidence type="ECO:0000313" key="2">
    <source>
        <dbReference type="EMBL" id="GAA3991321.1"/>
    </source>
</evidence>
<dbReference type="EMBL" id="BAAAZX010000006">
    <property type="protein sequence ID" value="GAA3991321.1"/>
    <property type="molecule type" value="Genomic_DNA"/>
</dbReference>
<dbReference type="InterPro" id="IPR024072">
    <property type="entry name" value="DHFR-like_dom_sf"/>
</dbReference>
<protein>
    <submittedName>
        <fullName evidence="2">Uncharacterized protein</fullName>
    </submittedName>
</protein>
<dbReference type="SUPFAM" id="SSF53597">
    <property type="entry name" value="Dihydrofolate reductase-like"/>
    <property type="match status" value="1"/>
</dbReference>